<dbReference type="InterPro" id="IPR028137">
    <property type="entry name" value="Syncollin"/>
</dbReference>
<protein>
    <submittedName>
        <fullName evidence="2">Uncharacterized protein</fullName>
    </submittedName>
</protein>
<dbReference type="Gene3D" id="2.60.20.10">
    <property type="entry name" value="Crystallins"/>
    <property type="match status" value="1"/>
</dbReference>
<comment type="caution">
    <text evidence="2">The sequence shown here is derived from an EMBL/GenBank/DDBJ whole genome shotgun (WGS) entry which is preliminary data.</text>
</comment>
<accession>A0AAV2Q6L2</accession>
<feature type="signal peptide" evidence="1">
    <location>
        <begin position="1"/>
        <end position="27"/>
    </location>
</feature>
<dbReference type="GO" id="GO:0006887">
    <property type="term" value="P:exocytosis"/>
    <property type="evidence" value="ECO:0007669"/>
    <property type="project" value="InterPro"/>
</dbReference>
<dbReference type="EMBL" id="CAXKWB010003419">
    <property type="protein sequence ID" value="CAL4069144.1"/>
    <property type="molecule type" value="Genomic_DNA"/>
</dbReference>
<dbReference type="GO" id="GO:0030667">
    <property type="term" value="C:secretory granule membrane"/>
    <property type="evidence" value="ECO:0007669"/>
    <property type="project" value="InterPro"/>
</dbReference>
<dbReference type="Pfam" id="PF15138">
    <property type="entry name" value="Syncollin"/>
    <property type="match status" value="1"/>
</dbReference>
<evidence type="ECO:0000313" key="2">
    <source>
        <dbReference type="EMBL" id="CAL4069144.1"/>
    </source>
</evidence>
<evidence type="ECO:0000313" key="3">
    <source>
        <dbReference type="Proteomes" id="UP001497623"/>
    </source>
</evidence>
<keyword evidence="3" id="KW-1185">Reference proteome</keyword>
<keyword evidence="1" id="KW-0732">Signal</keyword>
<evidence type="ECO:0000256" key="1">
    <source>
        <dbReference type="SAM" id="SignalP"/>
    </source>
</evidence>
<organism evidence="2 3">
    <name type="scientific">Meganyctiphanes norvegica</name>
    <name type="common">Northern krill</name>
    <name type="synonym">Thysanopoda norvegica</name>
    <dbReference type="NCBI Taxonomy" id="48144"/>
    <lineage>
        <taxon>Eukaryota</taxon>
        <taxon>Metazoa</taxon>
        <taxon>Ecdysozoa</taxon>
        <taxon>Arthropoda</taxon>
        <taxon>Crustacea</taxon>
        <taxon>Multicrustacea</taxon>
        <taxon>Malacostraca</taxon>
        <taxon>Eumalacostraca</taxon>
        <taxon>Eucarida</taxon>
        <taxon>Euphausiacea</taxon>
        <taxon>Euphausiidae</taxon>
        <taxon>Meganyctiphanes</taxon>
    </lineage>
</organism>
<dbReference type="AlphaFoldDB" id="A0AAV2Q6L2"/>
<gene>
    <name evidence="2" type="ORF">MNOR_LOCUS7665</name>
</gene>
<proteinExistence type="predicted"/>
<feature type="chain" id="PRO_5043808247" evidence="1">
    <location>
        <begin position="28"/>
        <end position="214"/>
    </location>
</feature>
<name>A0AAV2Q6L2_MEGNR</name>
<reference evidence="2 3" key="1">
    <citation type="submission" date="2024-05" db="EMBL/GenBank/DDBJ databases">
        <authorList>
            <person name="Wallberg A."/>
        </authorList>
    </citation>
    <scope>NUCLEOTIDE SEQUENCE [LARGE SCALE GENOMIC DNA]</scope>
</reference>
<dbReference type="Proteomes" id="UP001497623">
    <property type="component" value="Unassembled WGS sequence"/>
</dbReference>
<sequence length="214" mass="23703">MEFYTMNFLSVIIIQVIWMANFSFVQGGCPDYRYIGPRTKGGNSICAKMYDGTNCDYGEIDAFNGELVSDMGHWGWNDRVGSIVVREGCTYHGYWSEGYTNADKFFTGGVWYLNLMHIGFGDWADDLSSYSCDCIFPPVDCTPVDEWKQLASCTNNLDSVIQCEYSKSHGFHVSISTTVSVSIEKSIGLELKAVFGVAEAGGSASLTTGYSWTQ</sequence>